<dbReference type="Proteomes" id="UP000185744">
    <property type="component" value="Unassembled WGS sequence"/>
</dbReference>
<dbReference type="EMBL" id="MSDW01000001">
    <property type="protein sequence ID" value="OKY77898.1"/>
    <property type="molecule type" value="Genomic_DNA"/>
</dbReference>
<dbReference type="InterPro" id="IPR043129">
    <property type="entry name" value="ATPase_NBD"/>
</dbReference>
<comment type="caution">
    <text evidence="1">The sequence shown here is derived from an EMBL/GenBank/DDBJ whole genome shotgun (WGS) entry which is preliminary data.</text>
</comment>
<organism evidence="1 2">
    <name type="scientific">Methanohalarchaeum thermophilum</name>
    <dbReference type="NCBI Taxonomy" id="1903181"/>
    <lineage>
        <taxon>Archaea</taxon>
        <taxon>Methanobacteriati</taxon>
        <taxon>Methanobacteriota</taxon>
        <taxon>Methanonatronarchaeia</taxon>
        <taxon>Methanonatronarchaeales</taxon>
        <taxon>Methanonatronarchaeaceae</taxon>
        <taxon>Candidatus Methanohalarchaeum</taxon>
    </lineage>
</organism>
<keyword evidence="2" id="KW-1185">Reference proteome</keyword>
<keyword evidence="1" id="KW-0808">Transferase</keyword>
<proteinExistence type="predicted"/>
<evidence type="ECO:0000313" key="1">
    <source>
        <dbReference type="EMBL" id="OKY77898.1"/>
    </source>
</evidence>
<gene>
    <name evidence="1" type="ORF">BTN85_0375</name>
</gene>
<dbReference type="AlphaFoldDB" id="A0A1Q6DU91"/>
<dbReference type="Gene3D" id="3.30.420.40">
    <property type="match status" value="1"/>
</dbReference>
<dbReference type="InterPro" id="IPR009927">
    <property type="entry name" value="DUF1464"/>
</dbReference>
<dbReference type="Pfam" id="PF07318">
    <property type="entry name" value="DUF1464"/>
    <property type="match status" value="1"/>
</dbReference>
<protein>
    <submittedName>
        <fullName evidence="1">Butyrate kinase</fullName>
    </submittedName>
</protein>
<evidence type="ECO:0000313" key="2">
    <source>
        <dbReference type="Proteomes" id="UP000185744"/>
    </source>
</evidence>
<sequence>MRAVGIDPGTKSMDICGIENDRVYFERSIETEEVLNNPKIMVDELKDAKPFDTLAAPSGYGVEPTNLSEVNEKNLEDWYYQYILLTEKKYVERAIEEELTGALLYKAMAESIKEIKREDWNTWFIPGVINLPTVPKYRKVNKIDMGTADKLAVTALSLYKESREKKFDECSYVLLEMGFGYNSVLAIDEGRLIDGVGGTTISGPGFLTISSIDAEFVQLVGQWDKGDVFKGGAATISRTDSPDQLLDCIEEKKECKIAYEAMIEGVIKAVNSLKSEISEDKVYVSGRLSEKSRIIEDLKEKLDDIRKLDSIKGAEKTKKTAQGYGIVAGGLTGGHFSDLIEHMKIPEASGTSLDYLYHPKAQKIEDKLVSFK</sequence>
<reference evidence="1" key="1">
    <citation type="submission" date="2016-12" db="EMBL/GenBank/DDBJ databases">
        <title>Discovery of methanogenic haloarchaea.</title>
        <authorList>
            <person name="Sorokin D.Y."/>
            <person name="Makarova K.S."/>
            <person name="Abbas B."/>
            <person name="Ferrer M."/>
            <person name="Golyshin P.N."/>
        </authorList>
    </citation>
    <scope>NUCLEOTIDE SEQUENCE [LARGE SCALE GENOMIC DNA]</scope>
    <source>
        <strain evidence="1">HMET1</strain>
    </source>
</reference>
<dbReference type="SUPFAM" id="SSF53067">
    <property type="entry name" value="Actin-like ATPase domain"/>
    <property type="match status" value="1"/>
</dbReference>
<accession>A0A1Q6DU91</accession>
<dbReference type="InParanoid" id="A0A1Q6DU91"/>
<name>A0A1Q6DU91_METT1</name>
<dbReference type="GO" id="GO:0016301">
    <property type="term" value="F:kinase activity"/>
    <property type="evidence" value="ECO:0007669"/>
    <property type="project" value="UniProtKB-KW"/>
</dbReference>
<dbReference type="STRING" id="1903181.BTN85_0375"/>
<keyword evidence="1" id="KW-0418">Kinase</keyword>
<dbReference type="PIRSF" id="PIRSF009433">
    <property type="entry name" value="DUF1464"/>
    <property type="match status" value="1"/>
</dbReference>